<accession>A0A1G8J131</accession>
<evidence type="ECO:0000313" key="2">
    <source>
        <dbReference type="Proteomes" id="UP000198894"/>
    </source>
</evidence>
<dbReference type="AlphaFoldDB" id="A0A1G8J131"/>
<organism evidence="1 2">
    <name type="scientific">Mesorhizobium muleiense</name>
    <dbReference type="NCBI Taxonomy" id="1004279"/>
    <lineage>
        <taxon>Bacteria</taxon>
        <taxon>Pseudomonadati</taxon>
        <taxon>Pseudomonadota</taxon>
        <taxon>Alphaproteobacteria</taxon>
        <taxon>Hyphomicrobiales</taxon>
        <taxon>Phyllobacteriaceae</taxon>
        <taxon>Mesorhizobium</taxon>
    </lineage>
</organism>
<dbReference type="Proteomes" id="UP000198894">
    <property type="component" value="Unassembled WGS sequence"/>
</dbReference>
<evidence type="ECO:0000313" key="1">
    <source>
        <dbReference type="EMBL" id="SDI24924.1"/>
    </source>
</evidence>
<sequence length="356" mass="41204">MALRRPMPESLTYGDSRNNNFQIRIGGDQNDGFRFIPKVIVDEGVEGWYFADNEKKTDACLPNRQLNKLQFKVIHHYKGLRIGTESPGLFIVQQFASHSFFAAWAGRFRQFFFNRRRLARQDRMAILRYIFDRTVQKADFKTSSIDLPAQIYGMRFFGRDDHDSHLEYYQIVLDSLLDSGDLRRDDHSYALSSKAVATLDAHETDVERHKDNIGMQRRIVVIYYSGTCRIGRRTGCGDDLGRASSRPTGVEPHPHQLTPAISLPFLAVESDLGLLQTESALPAYCNCCILRSMFTQDQAKQMIFDRWRALPIDDRRTDRQAAEFAMKIRDDYPFRCKGDRYQVVKGWLQNYLARSS</sequence>
<proteinExistence type="predicted"/>
<gene>
    <name evidence="1" type="ORF">SAMN05428953_101553</name>
</gene>
<protein>
    <submittedName>
        <fullName evidence="1">Uncharacterized protein</fullName>
    </submittedName>
</protein>
<reference evidence="2" key="1">
    <citation type="submission" date="2016-10" db="EMBL/GenBank/DDBJ databases">
        <authorList>
            <person name="Varghese N."/>
            <person name="Submissions S."/>
        </authorList>
    </citation>
    <scope>NUCLEOTIDE SEQUENCE [LARGE SCALE GENOMIC DNA]</scope>
    <source>
        <strain evidence="2">CGMCC 1.11022</strain>
    </source>
</reference>
<name>A0A1G8J131_9HYPH</name>
<keyword evidence="2" id="KW-1185">Reference proteome</keyword>
<dbReference type="EMBL" id="FNEE01000001">
    <property type="protein sequence ID" value="SDI24924.1"/>
    <property type="molecule type" value="Genomic_DNA"/>
</dbReference>